<protein>
    <submittedName>
        <fullName evidence="3">Uncharacterized protein</fullName>
    </submittedName>
</protein>
<keyword evidence="2" id="KW-0812">Transmembrane</keyword>
<dbReference type="EMBL" id="CP058909">
    <property type="protein sequence ID" value="QLH84863.1"/>
    <property type="molecule type" value="Genomic_DNA"/>
</dbReference>
<evidence type="ECO:0000313" key="3">
    <source>
        <dbReference type="EMBL" id="QLH84863.1"/>
    </source>
</evidence>
<evidence type="ECO:0000256" key="2">
    <source>
        <dbReference type="SAM" id="Phobius"/>
    </source>
</evidence>
<feature type="transmembrane region" description="Helical" evidence="2">
    <location>
        <begin position="54"/>
        <end position="75"/>
    </location>
</feature>
<keyword evidence="2" id="KW-1133">Transmembrane helix</keyword>
<feature type="region of interest" description="Disordered" evidence="1">
    <location>
        <begin position="1"/>
        <end position="46"/>
    </location>
</feature>
<gene>
    <name evidence="3" type="ORF">HZS54_25995</name>
</gene>
<proteinExistence type="predicted"/>
<organism evidence="3 4">
    <name type="scientific">Halosimplex pelagicum</name>
    <dbReference type="NCBI Taxonomy" id="869886"/>
    <lineage>
        <taxon>Archaea</taxon>
        <taxon>Methanobacteriati</taxon>
        <taxon>Methanobacteriota</taxon>
        <taxon>Stenosarchaea group</taxon>
        <taxon>Halobacteria</taxon>
        <taxon>Halobacteriales</taxon>
        <taxon>Haloarculaceae</taxon>
        <taxon>Halosimplex</taxon>
    </lineage>
</organism>
<name>A0A7D5PAK6_9EURY</name>
<dbReference type="GeneID" id="56086122"/>
<accession>A0A7D5PAK6</accession>
<dbReference type="Proteomes" id="UP000509346">
    <property type="component" value="Chromosome"/>
</dbReference>
<keyword evidence="2" id="KW-0472">Membrane</keyword>
<dbReference type="KEGG" id="hpel:HZS54_25995"/>
<sequence length="78" mass="7822">MDGAGGEDTGETVHGSKATGASAPDAVTKSEAASRPEEAEEVSGITGSSVVRTVVTFLAGLGVFFALLYALSIVLNSY</sequence>
<keyword evidence="4" id="KW-1185">Reference proteome</keyword>
<dbReference type="RefSeq" id="WP_179919937.1">
    <property type="nucleotide sequence ID" value="NZ_CP058909.1"/>
</dbReference>
<evidence type="ECO:0000313" key="4">
    <source>
        <dbReference type="Proteomes" id="UP000509346"/>
    </source>
</evidence>
<reference evidence="3 4" key="1">
    <citation type="submission" date="2020-07" db="EMBL/GenBank/DDBJ databases">
        <title>Halosimplex litoreum sp. nov. and Halosimplex rubrum sp. nov., isolated from different salt environments.</title>
        <authorList>
            <person name="Cui H."/>
        </authorList>
    </citation>
    <scope>NUCLEOTIDE SEQUENCE [LARGE SCALE GENOMIC DNA]</scope>
    <source>
        <strain evidence="3 4">R2</strain>
    </source>
</reference>
<dbReference type="AlphaFoldDB" id="A0A7D5PAK6"/>
<evidence type="ECO:0000256" key="1">
    <source>
        <dbReference type="SAM" id="MobiDB-lite"/>
    </source>
</evidence>